<reference evidence="1" key="1">
    <citation type="submission" date="2022-12" db="EMBL/GenBank/DDBJ databases">
        <title>Paraconexibacter alkalitolerans sp. nov. and Baekduia alba sp. nov., isolated from soil and emended description of the genera Paraconexibacter (Chun et al., 2020) and Baekduia (An et al., 2020).</title>
        <authorList>
            <person name="Vieira S."/>
            <person name="Huber K.J."/>
            <person name="Geppert A."/>
            <person name="Wolf J."/>
            <person name="Neumann-Schaal M."/>
            <person name="Muesken M."/>
            <person name="Overmann J."/>
        </authorList>
    </citation>
    <scope>NUCLEOTIDE SEQUENCE</scope>
    <source>
        <strain evidence="1">AEG42_29</strain>
    </source>
</reference>
<evidence type="ECO:0000313" key="1">
    <source>
        <dbReference type="EMBL" id="XAY05909.1"/>
    </source>
</evidence>
<organism evidence="1">
    <name type="scientific">Paraconexibacter sp. AEG42_29</name>
    <dbReference type="NCBI Taxonomy" id="2997339"/>
    <lineage>
        <taxon>Bacteria</taxon>
        <taxon>Bacillati</taxon>
        <taxon>Actinomycetota</taxon>
        <taxon>Thermoleophilia</taxon>
        <taxon>Solirubrobacterales</taxon>
        <taxon>Paraconexibacteraceae</taxon>
        <taxon>Paraconexibacter</taxon>
    </lineage>
</organism>
<accession>A0AAU7AWC3</accession>
<dbReference type="KEGG" id="parq:DSM112329_02769"/>
<dbReference type="EMBL" id="CP114014">
    <property type="protein sequence ID" value="XAY05909.1"/>
    <property type="molecule type" value="Genomic_DNA"/>
</dbReference>
<dbReference type="AlphaFoldDB" id="A0AAU7AWC3"/>
<sequence>MVFHMARVLTLVPIAASGLRPGDVVADAAGRGAVIEDVRFAWLGWLGLSPRTLIRGDWTTVHVTGWPARVAIGR</sequence>
<protein>
    <submittedName>
        <fullName evidence="1">Uncharacterized protein</fullName>
    </submittedName>
</protein>
<gene>
    <name evidence="1" type="ORF">DSM112329_02769</name>
</gene>
<proteinExistence type="predicted"/>
<name>A0AAU7AWC3_9ACTN</name>